<dbReference type="GO" id="GO:0009229">
    <property type="term" value="P:thiamine diphosphate biosynthetic process"/>
    <property type="evidence" value="ECO:0007669"/>
    <property type="project" value="UniProtKB-UniRule"/>
</dbReference>
<keyword evidence="2 5" id="KW-0418">Kinase</keyword>
<feature type="binding site" evidence="2">
    <location>
        <position position="205"/>
    </location>
    <ligand>
        <name>Mg(2+)</name>
        <dbReference type="ChEBI" id="CHEBI:18420"/>
        <label>5</label>
    </ligand>
</feature>
<feature type="binding site" evidence="2">
    <location>
        <position position="135"/>
    </location>
    <ligand>
        <name>ATP</name>
        <dbReference type="ChEBI" id="CHEBI:30616"/>
    </ligand>
</feature>
<dbReference type="Proteomes" id="UP000595564">
    <property type="component" value="Chromosome"/>
</dbReference>
<protein>
    <recommendedName>
        <fullName evidence="2">Thiamine-monophosphate kinase</fullName>
        <shortName evidence="2">TMP kinase</shortName>
        <shortName evidence="2">Thiamine-phosphate kinase</shortName>
        <ecNumber evidence="2">2.7.4.16</ecNumber>
    </recommendedName>
</protein>
<comment type="pathway">
    <text evidence="2">Cofactor biosynthesis; thiamine diphosphate biosynthesis; thiamine diphosphate from thiamine phosphate: step 1/1.</text>
</comment>
<dbReference type="KEGG" id="thyd:TTHT_0264"/>
<organism evidence="5 6">
    <name type="scientific">Thermotomaculum hydrothermale</name>
    <dbReference type="NCBI Taxonomy" id="981385"/>
    <lineage>
        <taxon>Bacteria</taxon>
        <taxon>Pseudomonadati</taxon>
        <taxon>Acidobacteriota</taxon>
        <taxon>Holophagae</taxon>
        <taxon>Thermotomaculales</taxon>
        <taxon>Thermotomaculaceae</taxon>
        <taxon>Thermotomaculum</taxon>
    </lineage>
</organism>
<dbReference type="InterPro" id="IPR010918">
    <property type="entry name" value="PurM-like_C_dom"/>
</dbReference>
<feature type="binding site" evidence="2">
    <location>
        <position position="63"/>
    </location>
    <ligand>
        <name>Mg(2+)</name>
        <dbReference type="ChEBI" id="CHEBI:18420"/>
        <label>3</label>
    </ligand>
</feature>
<keyword evidence="2" id="KW-0460">Magnesium</keyword>
<evidence type="ECO:0000259" key="3">
    <source>
        <dbReference type="Pfam" id="PF00586"/>
    </source>
</evidence>
<evidence type="ECO:0000256" key="1">
    <source>
        <dbReference type="ARBA" id="ARBA00022977"/>
    </source>
</evidence>
<feature type="binding site" evidence="2">
    <location>
        <position position="41"/>
    </location>
    <ligand>
        <name>substrate</name>
    </ligand>
</feature>
<feature type="binding site" evidence="2">
    <location>
        <position position="34"/>
    </location>
    <ligand>
        <name>Mg(2+)</name>
        <dbReference type="ChEBI" id="CHEBI:18420"/>
        <label>2</label>
    </ligand>
</feature>
<feature type="binding site" evidence="2">
    <location>
        <position position="34"/>
    </location>
    <ligand>
        <name>Mg(2+)</name>
        <dbReference type="ChEBI" id="CHEBI:18420"/>
        <label>1</label>
    </ligand>
</feature>
<keyword evidence="2" id="KW-0067">ATP-binding</keyword>
<feature type="binding site" evidence="2">
    <location>
        <position position="22"/>
    </location>
    <ligand>
        <name>Mg(2+)</name>
        <dbReference type="ChEBI" id="CHEBI:18420"/>
        <label>4</label>
    </ligand>
</feature>
<dbReference type="HAMAP" id="MF_02128">
    <property type="entry name" value="TMP_kinase"/>
    <property type="match status" value="1"/>
</dbReference>
<dbReference type="AlphaFoldDB" id="A0A7R6PYE4"/>
<dbReference type="EMBL" id="AP017470">
    <property type="protein sequence ID" value="BBB31888.1"/>
    <property type="molecule type" value="Genomic_DNA"/>
</dbReference>
<dbReference type="GO" id="GO:0005524">
    <property type="term" value="F:ATP binding"/>
    <property type="evidence" value="ECO:0007669"/>
    <property type="project" value="UniProtKB-UniRule"/>
</dbReference>
<feature type="binding site" evidence="2">
    <location>
        <position position="63"/>
    </location>
    <ligand>
        <name>Mg(2+)</name>
        <dbReference type="ChEBI" id="CHEBI:18420"/>
        <label>4</label>
    </ligand>
</feature>
<feature type="domain" description="PurM-like N-terminal" evidence="3">
    <location>
        <begin position="20"/>
        <end position="128"/>
    </location>
</feature>
<comment type="miscellaneous">
    <text evidence="2">Reaction mechanism of ThiL seems to utilize a direct, inline transfer of the gamma-phosphate of ATP to TMP rather than a phosphorylated enzyme intermediate.</text>
</comment>
<dbReference type="PANTHER" id="PTHR30270:SF0">
    <property type="entry name" value="THIAMINE-MONOPHOSPHATE KINASE"/>
    <property type="match status" value="1"/>
</dbReference>
<comment type="function">
    <text evidence="2">Catalyzes the ATP-dependent phosphorylation of thiamine-monophosphate (TMP) to form thiamine-pyrophosphate (TPP), the active form of vitamin B1.</text>
</comment>
<dbReference type="InterPro" id="IPR016188">
    <property type="entry name" value="PurM-like_N"/>
</dbReference>
<sequence length="311" mass="34705">MNNLEKEIISLLEKKHKFIGDDCAVFDDFVITTDSLVEHVHFDLNISTPYQVGVKTVCANLSDIAAMGAKPEYFLTSLSLPPACPFFIEGFLQGIEETLSRFNVELIGGDTTGSKTFVFINAVAIGKVINKPVFRSGAKVGDKIYLAGVPGYSAIGYYLIKNNIEIKDPNYAYAVKKHLEPLPQVEEGIIIGKNNLATAMIDISDGLSKEIGEICRLSGTGCILYSQLFKLPEIDLFEEKDLLNYFLHSGEEYILLFTSPLEEDEITEFLPEAYVIGEITDEREVLLEVGYSLVKLKDLTYNHFDNRKGLY</sequence>
<feature type="binding site" evidence="2">
    <location>
        <position position="251"/>
    </location>
    <ligand>
        <name>substrate</name>
    </ligand>
</feature>
<keyword evidence="2" id="KW-0547">Nucleotide-binding</keyword>
<keyword evidence="6" id="KW-1185">Reference proteome</keyword>
<reference evidence="5 6" key="1">
    <citation type="journal article" date="2012" name="Extremophiles">
        <title>Thermotomaculum hydrothermale gen. nov., sp. nov., a novel heterotrophic thermophile within the phylum Acidobacteria from a deep-sea hydrothermal vent chimney in the Southern Okinawa Trough.</title>
        <authorList>
            <person name="Izumi H."/>
            <person name="Nunoura T."/>
            <person name="Miyazaki M."/>
            <person name="Mino S."/>
            <person name="Toki T."/>
            <person name="Takai K."/>
            <person name="Sako Y."/>
            <person name="Sawabe T."/>
            <person name="Nakagawa S."/>
        </authorList>
    </citation>
    <scope>NUCLEOTIDE SEQUENCE [LARGE SCALE GENOMIC DNA]</scope>
    <source>
        <strain evidence="5 6">AC55</strain>
    </source>
</reference>
<comment type="caution">
    <text evidence="2">Lacks conserved residue(s) required for the propagation of feature annotation.</text>
</comment>
<dbReference type="Pfam" id="PF02769">
    <property type="entry name" value="AIRS_C"/>
    <property type="match status" value="1"/>
</dbReference>
<dbReference type="Gene3D" id="3.30.1330.10">
    <property type="entry name" value="PurM-like, N-terminal domain"/>
    <property type="match status" value="1"/>
</dbReference>
<dbReference type="CDD" id="cd02194">
    <property type="entry name" value="ThiL"/>
    <property type="match status" value="1"/>
</dbReference>
<dbReference type="GO" id="GO:0009030">
    <property type="term" value="F:thiamine-phosphate kinase activity"/>
    <property type="evidence" value="ECO:0007669"/>
    <property type="project" value="UniProtKB-UniRule"/>
</dbReference>
<feature type="binding site" evidence="2">
    <location>
        <position position="63"/>
    </location>
    <ligand>
        <name>Mg(2+)</name>
        <dbReference type="ChEBI" id="CHEBI:18420"/>
        <label>2</label>
    </ligand>
</feature>
<dbReference type="SUPFAM" id="SSF55326">
    <property type="entry name" value="PurM N-terminal domain-like"/>
    <property type="match status" value="1"/>
</dbReference>
<feature type="binding site" evidence="2">
    <location>
        <begin position="109"/>
        <end position="110"/>
    </location>
    <ligand>
        <name>ATP</name>
        <dbReference type="ChEBI" id="CHEBI:30616"/>
    </ligand>
</feature>
<dbReference type="PIRSF" id="PIRSF005303">
    <property type="entry name" value="Thiam_monoph_kin"/>
    <property type="match status" value="1"/>
</dbReference>
<dbReference type="GO" id="GO:0009228">
    <property type="term" value="P:thiamine biosynthetic process"/>
    <property type="evidence" value="ECO:0007669"/>
    <property type="project" value="UniProtKB-KW"/>
</dbReference>
<keyword evidence="1 2" id="KW-0784">Thiamine biosynthesis</keyword>
<feature type="binding site" evidence="2">
    <location>
        <position position="32"/>
    </location>
    <ligand>
        <name>Mg(2+)</name>
        <dbReference type="ChEBI" id="CHEBI:18420"/>
        <label>4</label>
    </ligand>
</feature>
<evidence type="ECO:0000256" key="2">
    <source>
        <dbReference type="HAMAP-Rule" id="MF_02128"/>
    </source>
</evidence>
<feature type="binding site" evidence="2">
    <location>
        <position position="204"/>
    </location>
    <ligand>
        <name>ATP</name>
        <dbReference type="ChEBI" id="CHEBI:30616"/>
    </ligand>
</feature>
<dbReference type="NCBIfam" id="TIGR01379">
    <property type="entry name" value="thiL"/>
    <property type="match status" value="1"/>
</dbReference>
<dbReference type="Pfam" id="PF00586">
    <property type="entry name" value="AIRS"/>
    <property type="match status" value="1"/>
</dbReference>
<dbReference type="Gene3D" id="3.90.650.10">
    <property type="entry name" value="PurM-like C-terminal domain"/>
    <property type="match status" value="1"/>
</dbReference>
<feature type="binding site" evidence="2">
    <location>
        <position position="110"/>
    </location>
    <ligand>
        <name>Mg(2+)</name>
        <dbReference type="ChEBI" id="CHEBI:18420"/>
        <label>1</label>
    </ligand>
</feature>
<gene>
    <name evidence="2 5" type="primary">thiL</name>
    <name evidence="5" type="ORF">TTHT_0264</name>
</gene>
<feature type="binding site" evidence="2">
    <location>
        <position position="33"/>
    </location>
    <ligand>
        <name>Mg(2+)</name>
        <dbReference type="ChEBI" id="CHEBI:18420"/>
        <label>1</label>
    </ligand>
</feature>
<comment type="similarity">
    <text evidence="2">Belongs to the thiamine-monophosphate kinase family.</text>
</comment>
<evidence type="ECO:0000259" key="4">
    <source>
        <dbReference type="Pfam" id="PF02769"/>
    </source>
</evidence>
<keyword evidence="2" id="KW-0479">Metal-binding</keyword>
<accession>A0A7R6PYE4</accession>
<dbReference type="EC" id="2.7.4.16" evidence="2"/>
<feature type="domain" description="PurM-like C-terminal" evidence="4">
    <location>
        <begin position="139"/>
        <end position="285"/>
    </location>
</feature>
<proteinExistence type="inferred from homology"/>
<dbReference type="InterPro" id="IPR036921">
    <property type="entry name" value="PurM-like_N_sf"/>
</dbReference>
<feature type="binding site" evidence="2">
    <location>
        <position position="301"/>
    </location>
    <ligand>
        <name>substrate</name>
    </ligand>
</feature>
<keyword evidence="2 5" id="KW-0808">Transferase</keyword>
<name>A0A7R6PYE4_9BACT</name>
<dbReference type="PANTHER" id="PTHR30270">
    <property type="entry name" value="THIAMINE-MONOPHOSPHATE KINASE"/>
    <property type="match status" value="1"/>
</dbReference>
<dbReference type="UniPathway" id="UPA00060">
    <property type="reaction ID" value="UER00142"/>
</dbReference>
<dbReference type="GO" id="GO:0000287">
    <property type="term" value="F:magnesium ion binding"/>
    <property type="evidence" value="ECO:0007669"/>
    <property type="project" value="UniProtKB-UniRule"/>
</dbReference>
<dbReference type="InterPro" id="IPR036676">
    <property type="entry name" value="PurM-like_C_sf"/>
</dbReference>
<comment type="catalytic activity">
    <reaction evidence="2">
        <text>thiamine phosphate + ATP = thiamine diphosphate + ADP</text>
        <dbReference type="Rhea" id="RHEA:15913"/>
        <dbReference type="ChEBI" id="CHEBI:30616"/>
        <dbReference type="ChEBI" id="CHEBI:37575"/>
        <dbReference type="ChEBI" id="CHEBI:58937"/>
        <dbReference type="ChEBI" id="CHEBI:456216"/>
        <dbReference type="EC" id="2.7.4.16"/>
    </reaction>
</comment>
<feature type="binding site" evidence="2">
    <location>
        <position position="22"/>
    </location>
    <ligand>
        <name>Mg(2+)</name>
        <dbReference type="ChEBI" id="CHEBI:18420"/>
        <label>3</label>
    </ligand>
</feature>
<evidence type="ECO:0000313" key="6">
    <source>
        <dbReference type="Proteomes" id="UP000595564"/>
    </source>
</evidence>
<dbReference type="RefSeq" id="WP_201328222.1">
    <property type="nucleotide sequence ID" value="NZ_AP017470.1"/>
</dbReference>
<dbReference type="SUPFAM" id="SSF56042">
    <property type="entry name" value="PurM C-terminal domain-like"/>
    <property type="match status" value="1"/>
</dbReference>
<evidence type="ECO:0000313" key="5">
    <source>
        <dbReference type="EMBL" id="BBB31888.1"/>
    </source>
</evidence>
<feature type="binding site" evidence="2">
    <location>
        <position position="202"/>
    </location>
    <ligand>
        <name>Mg(2+)</name>
        <dbReference type="ChEBI" id="CHEBI:18420"/>
        <label>3</label>
    </ligand>
</feature>
<dbReference type="InterPro" id="IPR006283">
    <property type="entry name" value="ThiL-like"/>
</dbReference>